<protein>
    <recommendedName>
        <fullName evidence="5">Glycogenin glucosyltransferase</fullName>
    </recommendedName>
</protein>
<keyword evidence="2" id="KW-0812">Transmembrane</keyword>
<dbReference type="Proteomes" id="UP000289152">
    <property type="component" value="Unassembled WGS sequence"/>
</dbReference>
<proteinExistence type="predicted"/>
<dbReference type="OrthoDB" id="2014201at2759"/>
<keyword evidence="2" id="KW-0472">Membrane</keyword>
<dbReference type="EMBL" id="SDIL01000053">
    <property type="protein sequence ID" value="RXK38127.1"/>
    <property type="molecule type" value="Genomic_DNA"/>
</dbReference>
<evidence type="ECO:0000256" key="1">
    <source>
        <dbReference type="SAM" id="MobiDB-lite"/>
    </source>
</evidence>
<dbReference type="InterPro" id="IPR050587">
    <property type="entry name" value="GNT1/Glycosyltrans_8"/>
</dbReference>
<dbReference type="Gene3D" id="3.90.550.10">
    <property type="entry name" value="Spore Coat Polysaccharide Biosynthesis Protein SpsA, Chain A"/>
    <property type="match status" value="1"/>
</dbReference>
<organism evidence="3 4">
    <name type="scientific">Tremella mesenterica</name>
    <name type="common">Jelly fungus</name>
    <dbReference type="NCBI Taxonomy" id="5217"/>
    <lineage>
        <taxon>Eukaryota</taxon>
        <taxon>Fungi</taxon>
        <taxon>Dikarya</taxon>
        <taxon>Basidiomycota</taxon>
        <taxon>Agaricomycotina</taxon>
        <taxon>Tremellomycetes</taxon>
        <taxon>Tremellales</taxon>
        <taxon>Tremellaceae</taxon>
        <taxon>Tremella</taxon>
    </lineage>
</organism>
<gene>
    <name evidence="3" type="ORF">M231_04588</name>
</gene>
<feature type="region of interest" description="Disordered" evidence="1">
    <location>
        <begin position="1"/>
        <end position="24"/>
    </location>
</feature>
<dbReference type="VEuPathDB" id="FungiDB:TREMEDRAFT_64687"/>
<feature type="region of interest" description="Disordered" evidence="1">
    <location>
        <begin position="163"/>
        <end position="228"/>
    </location>
</feature>
<dbReference type="InParanoid" id="A0A4V1M3U9"/>
<reference evidence="3 4" key="1">
    <citation type="submission" date="2016-06" db="EMBL/GenBank/DDBJ databases">
        <title>Evolution of pathogenesis and genome organization in the Tremellales.</title>
        <authorList>
            <person name="Cuomo C."/>
            <person name="Litvintseva A."/>
            <person name="Heitman J."/>
            <person name="Chen Y."/>
            <person name="Sun S."/>
            <person name="Springer D."/>
            <person name="Dromer F."/>
            <person name="Young S."/>
            <person name="Zeng Q."/>
            <person name="Chapman S."/>
            <person name="Gujja S."/>
            <person name="Saif S."/>
            <person name="Birren B."/>
        </authorList>
    </citation>
    <scope>NUCLEOTIDE SEQUENCE [LARGE SCALE GENOMIC DNA]</scope>
    <source>
        <strain evidence="3 4">ATCC 28783</strain>
    </source>
</reference>
<feature type="compositionally biased region" description="Low complexity" evidence="1">
    <location>
        <begin position="1"/>
        <end position="20"/>
    </location>
</feature>
<feature type="compositionally biased region" description="Low complexity" evidence="1">
    <location>
        <begin position="103"/>
        <end position="115"/>
    </location>
</feature>
<evidence type="ECO:0000313" key="3">
    <source>
        <dbReference type="EMBL" id="RXK38127.1"/>
    </source>
</evidence>
<evidence type="ECO:0000256" key="2">
    <source>
        <dbReference type="SAM" id="Phobius"/>
    </source>
</evidence>
<dbReference type="FunCoup" id="A0A4V1M3U9">
    <property type="interactions" value="584"/>
</dbReference>
<accession>A0A4V1M3U9</accession>
<evidence type="ECO:0008006" key="5">
    <source>
        <dbReference type="Google" id="ProtNLM"/>
    </source>
</evidence>
<dbReference type="SUPFAM" id="SSF53448">
    <property type="entry name" value="Nucleotide-diphospho-sugar transferases"/>
    <property type="match status" value="1"/>
</dbReference>
<name>A0A4V1M3U9_TREME</name>
<feature type="compositionally biased region" description="Polar residues" evidence="1">
    <location>
        <begin position="175"/>
        <end position="187"/>
    </location>
</feature>
<feature type="transmembrane region" description="Helical" evidence="2">
    <location>
        <begin position="73"/>
        <end position="91"/>
    </location>
</feature>
<dbReference type="InterPro" id="IPR029044">
    <property type="entry name" value="Nucleotide-diphossugar_trans"/>
</dbReference>
<comment type="caution">
    <text evidence="3">The sequence shown here is derived from an EMBL/GenBank/DDBJ whole genome shotgun (WGS) entry which is preliminary data.</text>
</comment>
<keyword evidence="4" id="KW-1185">Reference proteome</keyword>
<dbReference type="AlphaFoldDB" id="A0A4V1M3U9"/>
<feature type="region of interest" description="Disordered" evidence="1">
    <location>
        <begin position="97"/>
        <end position="119"/>
    </location>
</feature>
<sequence>MFNVNSKRSYFSLPSSSSSSPNQTLLPISQITEKPSPEPHSPSSTEERHQWSSWIFNRLRQIKISISRISPRIRLFLISIVIFSIIFSSQHERFSSKVGLRPSKPTSQSGSSSSSMLGIENESEVKEAYVTFLSPGDDNYFTSVRLLVFALLHDPITLDPATSSCPPLPSSISSATTANSKDSLTSDQKIESDSNPRSSTSKSEVDVPRRRSNSKADPTSRSEPLVPPTKRSWWPFSSSSSHRPKCGPRRDIVVLTSPNVPKHQIITLQDEGAIIIPSQDLEKGSIEDMPDHWKHALTKLAVFNMTQYDRLLLLDGDIFLNLDLRGVWEDEHSWPKSGLAATGDGGAGFGGWHEVPQSNEGDFNSGFMIVRPNRTTFEELLKVEDYDHGWADQGLLNVYFHPEGPHPWEQLDHKWVGNYPGVRELEYGINALHEKLWRGADRNDLPEELRSLWERRVGRMEGYWLSHRPIGL</sequence>
<evidence type="ECO:0000313" key="4">
    <source>
        <dbReference type="Proteomes" id="UP000289152"/>
    </source>
</evidence>
<dbReference type="PANTHER" id="PTHR11183">
    <property type="entry name" value="GLYCOGENIN SUBFAMILY MEMBER"/>
    <property type="match status" value="1"/>
</dbReference>
<keyword evidence="2" id="KW-1133">Transmembrane helix</keyword>
<dbReference type="STRING" id="5217.A0A4V1M3U9"/>